<dbReference type="GO" id="GO:0003964">
    <property type="term" value="F:RNA-directed DNA polymerase activity"/>
    <property type="evidence" value="ECO:0007669"/>
    <property type="project" value="UniProtKB-KW"/>
</dbReference>
<proteinExistence type="predicted"/>
<organism evidence="2 3">
    <name type="scientific">Artemisia annua</name>
    <name type="common">Sweet wormwood</name>
    <dbReference type="NCBI Taxonomy" id="35608"/>
    <lineage>
        <taxon>Eukaryota</taxon>
        <taxon>Viridiplantae</taxon>
        <taxon>Streptophyta</taxon>
        <taxon>Embryophyta</taxon>
        <taxon>Tracheophyta</taxon>
        <taxon>Spermatophyta</taxon>
        <taxon>Magnoliopsida</taxon>
        <taxon>eudicotyledons</taxon>
        <taxon>Gunneridae</taxon>
        <taxon>Pentapetalae</taxon>
        <taxon>asterids</taxon>
        <taxon>campanulids</taxon>
        <taxon>Asterales</taxon>
        <taxon>Asteraceae</taxon>
        <taxon>Asteroideae</taxon>
        <taxon>Anthemideae</taxon>
        <taxon>Artemisiinae</taxon>
        <taxon>Artemisia</taxon>
    </lineage>
</organism>
<keyword evidence="2" id="KW-0695">RNA-directed DNA polymerase</keyword>
<keyword evidence="2" id="KW-0548">Nucleotidyltransferase</keyword>
<gene>
    <name evidence="2" type="ORF">CTI12_AA571070</name>
</gene>
<reference evidence="2 3" key="1">
    <citation type="journal article" date="2018" name="Mol. Plant">
        <title>The genome of Artemisia annua provides insight into the evolution of Asteraceae family and artemisinin biosynthesis.</title>
        <authorList>
            <person name="Shen Q."/>
            <person name="Zhang L."/>
            <person name="Liao Z."/>
            <person name="Wang S."/>
            <person name="Yan T."/>
            <person name="Shi P."/>
            <person name="Liu M."/>
            <person name="Fu X."/>
            <person name="Pan Q."/>
            <person name="Wang Y."/>
            <person name="Lv Z."/>
            <person name="Lu X."/>
            <person name="Zhang F."/>
            <person name="Jiang W."/>
            <person name="Ma Y."/>
            <person name="Chen M."/>
            <person name="Hao X."/>
            <person name="Li L."/>
            <person name="Tang Y."/>
            <person name="Lv G."/>
            <person name="Zhou Y."/>
            <person name="Sun X."/>
            <person name="Brodelius P.E."/>
            <person name="Rose J.K.C."/>
            <person name="Tang K."/>
        </authorList>
    </citation>
    <scope>NUCLEOTIDE SEQUENCE [LARGE SCALE GENOMIC DNA]</scope>
    <source>
        <strain evidence="3">cv. Huhao1</strain>
        <tissue evidence="2">Leaf</tissue>
    </source>
</reference>
<dbReference type="Pfam" id="PF13966">
    <property type="entry name" value="zf-RVT"/>
    <property type="match status" value="1"/>
</dbReference>
<protein>
    <submittedName>
        <fullName evidence="2">RNA-directed DNA polymerase, eukaryota, Reverse transcriptase zinc-binding domain protein</fullName>
    </submittedName>
</protein>
<dbReference type="InterPro" id="IPR026960">
    <property type="entry name" value="RVT-Znf"/>
</dbReference>
<comment type="caution">
    <text evidence="2">The sequence shown here is derived from an EMBL/GenBank/DDBJ whole genome shotgun (WGS) entry which is preliminary data.</text>
</comment>
<name>A0A2U1KS05_ARTAN</name>
<accession>A0A2U1KS05</accession>
<evidence type="ECO:0000313" key="2">
    <source>
        <dbReference type="EMBL" id="PWA39544.1"/>
    </source>
</evidence>
<sequence>MVLKKALGMESLRVSWRLITLVSLSWGLHSSRKFSVQSLSTIIHDRILDSSILGRKFPWNSWIPKKVNICLWRASLDRLPSKPNVYTRGIPVSSILCPLCYSEIELSDHCLINCPLVKSVWAKVGAGGVWICRGFLWMILSIGPGSPSLTSGLLKLSVALLGPLFGISGSGEMK</sequence>
<keyword evidence="2" id="KW-0808">Transferase</keyword>
<keyword evidence="3" id="KW-1185">Reference proteome</keyword>
<dbReference type="Proteomes" id="UP000245207">
    <property type="component" value="Unassembled WGS sequence"/>
</dbReference>
<evidence type="ECO:0000313" key="3">
    <source>
        <dbReference type="Proteomes" id="UP000245207"/>
    </source>
</evidence>
<dbReference type="AlphaFoldDB" id="A0A2U1KS05"/>
<evidence type="ECO:0000259" key="1">
    <source>
        <dbReference type="Pfam" id="PF13966"/>
    </source>
</evidence>
<feature type="domain" description="Reverse transcriptase zinc-binding" evidence="1">
    <location>
        <begin position="34"/>
        <end position="121"/>
    </location>
</feature>
<dbReference type="OrthoDB" id="696485at2759"/>
<dbReference type="EMBL" id="PKPP01014544">
    <property type="protein sequence ID" value="PWA39544.1"/>
    <property type="molecule type" value="Genomic_DNA"/>
</dbReference>